<name>A0ACB7ZQ78_9AGAM</name>
<proteinExistence type="predicted"/>
<dbReference type="Proteomes" id="UP000790377">
    <property type="component" value="Unassembled WGS sequence"/>
</dbReference>
<evidence type="ECO:0000313" key="2">
    <source>
        <dbReference type="Proteomes" id="UP000790377"/>
    </source>
</evidence>
<evidence type="ECO:0000313" key="1">
    <source>
        <dbReference type="EMBL" id="KAH7902839.1"/>
    </source>
</evidence>
<dbReference type="EMBL" id="MU269473">
    <property type="protein sequence ID" value="KAH7902839.1"/>
    <property type="molecule type" value="Genomic_DNA"/>
</dbReference>
<protein>
    <submittedName>
        <fullName evidence="1">Uncharacterized protein</fullName>
    </submittedName>
</protein>
<sequence length="130" mass="14429">MSRSSEVSHSDIEDVVHVVLCLRVGSFGFTNEIQRKLLFGLIVTFPLAWIVACGRLDYQTKGEFFGYGGVVARRRFHELNAFDFPVRTDVRPKHGTAINKILPAPAHSGVGKVTLALPSSYDDGPSQDYY</sequence>
<gene>
    <name evidence="1" type="ORF">BJ138DRAFT_1121030</name>
</gene>
<keyword evidence="2" id="KW-1185">Reference proteome</keyword>
<organism evidence="1 2">
    <name type="scientific">Hygrophoropsis aurantiaca</name>
    <dbReference type="NCBI Taxonomy" id="72124"/>
    <lineage>
        <taxon>Eukaryota</taxon>
        <taxon>Fungi</taxon>
        <taxon>Dikarya</taxon>
        <taxon>Basidiomycota</taxon>
        <taxon>Agaricomycotina</taxon>
        <taxon>Agaricomycetes</taxon>
        <taxon>Agaricomycetidae</taxon>
        <taxon>Boletales</taxon>
        <taxon>Coniophorineae</taxon>
        <taxon>Hygrophoropsidaceae</taxon>
        <taxon>Hygrophoropsis</taxon>
    </lineage>
</organism>
<comment type="caution">
    <text evidence="1">The sequence shown here is derived from an EMBL/GenBank/DDBJ whole genome shotgun (WGS) entry which is preliminary data.</text>
</comment>
<accession>A0ACB7ZQ78</accession>
<reference evidence="1" key="1">
    <citation type="journal article" date="2021" name="New Phytol.">
        <title>Evolutionary innovations through gain and loss of genes in the ectomycorrhizal Boletales.</title>
        <authorList>
            <person name="Wu G."/>
            <person name="Miyauchi S."/>
            <person name="Morin E."/>
            <person name="Kuo A."/>
            <person name="Drula E."/>
            <person name="Varga T."/>
            <person name="Kohler A."/>
            <person name="Feng B."/>
            <person name="Cao Y."/>
            <person name="Lipzen A."/>
            <person name="Daum C."/>
            <person name="Hundley H."/>
            <person name="Pangilinan J."/>
            <person name="Johnson J."/>
            <person name="Barry K."/>
            <person name="LaButti K."/>
            <person name="Ng V."/>
            <person name="Ahrendt S."/>
            <person name="Min B."/>
            <person name="Choi I.G."/>
            <person name="Park H."/>
            <person name="Plett J.M."/>
            <person name="Magnuson J."/>
            <person name="Spatafora J.W."/>
            <person name="Nagy L.G."/>
            <person name="Henrissat B."/>
            <person name="Grigoriev I.V."/>
            <person name="Yang Z.L."/>
            <person name="Xu J."/>
            <person name="Martin F.M."/>
        </authorList>
    </citation>
    <scope>NUCLEOTIDE SEQUENCE</scope>
    <source>
        <strain evidence="1">ATCC 28755</strain>
    </source>
</reference>